<name>Q39YY7_GEOMG</name>
<feature type="chain" id="PRO_5004223527" evidence="1">
    <location>
        <begin position="22"/>
        <end position="916"/>
    </location>
</feature>
<reference evidence="2 3" key="1">
    <citation type="submission" date="2005-10" db="EMBL/GenBank/DDBJ databases">
        <title>Complete sequence of Geobacter metallireducens GS-15.</title>
        <authorList>
            <consortium name="US DOE Joint Genome Institute"/>
            <person name="Copeland A."/>
            <person name="Lucas S."/>
            <person name="Lapidus A."/>
            <person name="Barry K."/>
            <person name="Detter J.C."/>
            <person name="Glavina T."/>
            <person name="Hammon N."/>
            <person name="Israni S."/>
            <person name="Pitluck S."/>
            <person name="Di Bartolo G."/>
            <person name="Chain P."/>
            <person name="Schmutz J."/>
            <person name="Larimer F."/>
            <person name="Land M."/>
            <person name="Kyrpides N."/>
            <person name="Ivanova N."/>
            <person name="Richardson P."/>
        </authorList>
    </citation>
    <scope>NUCLEOTIDE SEQUENCE [LARGE SCALE GENOMIC DNA]</scope>
    <source>
        <strain evidence="3">ATCC 53774 / DSM 7210 / GS-15</strain>
    </source>
</reference>
<evidence type="ECO:0000313" key="2">
    <source>
        <dbReference type="EMBL" id="ABB30537.1"/>
    </source>
</evidence>
<evidence type="ECO:0000256" key="1">
    <source>
        <dbReference type="SAM" id="SignalP"/>
    </source>
</evidence>
<dbReference type="Proteomes" id="UP000007073">
    <property type="component" value="Chromosome"/>
</dbReference>
<dbReference type="InterPro" id="IPR036280">
    <property type="entry name" value="Multihaem_cyt_sf"/>
</dbReference>
<sequence>MKIVSKTSAQFLFVAALGAGALTAFQLKGTEALAYPAYFTTNCAGCHAAPVAATCNGCHHHGPVSLKGATNKTSYAPGESVSVTISGGSQSGWVRAILYDQNNQQVAISSGNDSGMGHSTTFPATLSAPAPTVPGTYTWKAAWFGNSYDSTNPTASAHGEVSVNTNSFTVVAPVDTTVPVVSAFTLPATSTSLTVAVSSFTATDNVGVTGYLITTSATAPAASATGWSATAPTSVTAVAGSNTFYAWAKDAAGNVSLAKSASVTVTLPDTVVPVVSAFTLPATATSLTVAVSSFTATDNVGVTGYLITKSATAPAASATGWTATAPTSVTAVAGSNTFYAWAKDAAGNVSLAKSASVTVTLPDATVPVVSAFTLPATSTSLTVAVSSFTATDNVGVTGYLITKSATAPAASATGWTATAPTSVTAVAGSNTFYAWAKDAAGNVSLAKSASVTVTLPDATAPVVSAFTLPATSTSLTVAVSSFTATDNVGVTGYLITKSATAPAASATGWTATAPTSVTAVAGNNTFYAWAKDAAGNVSLAKSASVTVTLPDTTAPVVSAFTLPATSTSLTVAVSSFTATDNVGVTGYLITTSATAPAASATGWSATAPTSVTAVAGNNTFYAWAKDAAGNVSLSKSASVTVTVAPADLTLTISALANGSYTNKGTLNISGVAIDAAGIKSVTVNGQTVTVNPDGSFSYALSLQSGANTVTVVATDNAGTQKTDIRTITYDPAAPVLTVSAPADNSTTTQSFITLNGTISETSTVSVSVNGSAPQTAAISGNSYTATVYLVKGVNTISISATDLAGNITTAKRTVTYSGVSNNLALAVTFPNQDITTKYPYLVLKGTVVDNEKVAVKIIMDGKTYIPVVDDGVFMQRLVFTTPKLYAITVIATDAAGNKSTVTRNVIYRPGYDHDDD</sequence>
<dbReference type="RefSeq" id="WP_011365648.1">
    <property type="nucleotide sequence ID" value="NC_007517.1"/>
</dbReference>
<reference evidence="2 3" key="2">
    <citation type="journal article" date="2009" name="BMC Microbiol.">
        <title>The genome sequence of Geobacter metallireducens: features of metabolism, physiology and regulation common and dissimilar to Geobacter sulfurreducens.</title>
        <authorList>
            <person name="Aklujkar M."/>
            <person name="Krushkal J."/>
            <person name="DiBartolo G."/>
            <person name="Lapidus A."/>
            <person name="Land M.L."/>
            <person name="Lovley D.R."/>
        </authorList>
    </citation>
    <scope>NUCLEOTIDE SEQUENCE [LARGE SCALE GENOMIC DNA]</scope>
    <source>
        <strain evidence="3">ATCC 53774 / DSM 7210 / GS-15</strain>
    </source>
</reference>
<keyword evidence="3" id="KW-1185">Reference proteome</keyword>
<feature type="signal peptide" evidence="1">
    <location>
        <begin position="1"/>
        <end position="21"/>
    </location>
</feature>
<dbReference type="eggNOG" id="COG4932">
    <property type="taxonomic scope" value="Bacteria"/>
</dbReference>
<dbReference type="HOGENOM" id="CLU_014557_0_0_7"/>
<protein>
    <submittedName>
        <fullName evidence="2">Cytochrome c</fullName>
    </submittedName>
</protein>
<proteinExistence type="predicted"/>
<dbReference type="Pfam" id="PF09136">
    <property type="entry name" value="Glucodextran_B"/>
    <property type="match status" value="3"/>
</dbReference>
<keyword evidence="1" id="KW-0732">Signal</keyword>
<organism evidence="2 3">
    <name type="scientific">Geobacter metallireducens (strain ATCC 53774 / DSM 7210 / GS-15)</name>
    <dbReference type="NCBI Taxonomy" id="269799"/>
    <lineage>
        <taxon>Bacteria</taxon>
        <taxon>Pseudomonadati</taxon>
        <taxon>Thermodesulfobacteriota</taxon>
        <taxon>Desulfuromonadia</taxon>
        <taxon>Geobacterales</taxon>
        <taxon>Geobacteraceae</taxon>
        <taxon>Geobacter</taxon>
    </lineage>
</organism>
<gene>
    <name evidence="2" type="ordered locus">Gmet_0292</name>
</gene>
<dbReference type="eggNOG" id="COG4412">
    <property type="taxonomic scope" value="Bacteria"/>
</dbReference>
<dbReference type="EMBL" id="CP000148">
    <property type="protein sequence ID" value="ABB30537.1"/>
    <property type="molecule type" value="Genomic_DNA"/>
</dbReference>
<dbReference type="Gene3D" id="2.60.40.10">
    <property type="entry name" value="Immunoglobulins"/>
    <property type="match status" value="3"/>
</dbReference>
<dbReference type="InterPro" id="IPR013783">
    <property type="entry name" value="Ig-like_fold"/>
</dbReference>
<evidence type="ECO:0000313" key="3">
    <source>
        <dbReference type="Proteomes" id="UP000007073"/>
    </source>
</evidence>
<dbReference type="SUPFAM" id="SSF48695">
    <property type="entry name" value="Multiheme cytochromes"/>
    <property type="match status" value="1"/>
</dbReference>
<dbReference type="STRING" id="269799.Gmet_0292"/>
<accession>Q39YY7</accession>
<dbReference type="KEGG" id="gme:Gmet_0292"/>
<dbReference type="AlphaFoldDB" id="Q39YY7"/>